<reference evidence="1 2" key="1">
    <citation type="submission" date="2019-09" db="EMBL/GenBank/DDBJ databases">
        <title>Distinct polysaccharide growth profiles of human intestinal Prevotella copri isolates.</title>
        <authorList>
            <person name="Fehlner-Peach H."/>
            <person name="Magnabosco C."/>
            <person name="Raghavan V."/>
            <person name="Scher J.U."/>
            <person name="Tett A."/>
            <person name="Cox L.M."/>
            <person name="Gottsegen C."/>
            <person name="Watters A."/>
            <person name="Wiltshire- Gordon J.D."/>
            <person name="Segata N."/>
            <person name="Bonneau R."/>
            <person name="Littman D.R."/>
        </authorList>
    </citation>
    <scope>NUCLEOTIDE SEQUENCE [LARGE SCALE GENOMIC DNA]</scope>
    <source>
        <strain evidence="2">iAQ1173</strain>
    </source>
</reference>
<organism evidence="1 2">
    <name type="scientific">Segatella copri</name>
    <dbReference type="NCBI Taxonomy" id="165179"/>
    <lineage>
        <taxon>Bacteria</taxon>
        <taxon>Pseudomonadati</taxon>
        <taxon>Bacteroidota</taxon>
        <taxon>Bacteroidia</taxon>
        <taxon>Bacteroidales</taxon>
        <taxon>Prevotellaceae</taxon>
        <taxon>Segatella</taxon>
    </lineage>
</organism>
<evidence type="ECO:0000313" key="2">
    <source>
        <dbReference type="Proteomes" id="UP000384372"/>
    </source>
</evidence>
<protein>
    <submittedName>
        <fullName evidence="1">Uncharacterized protein</fullName>
    </submittedName>
</protein>
<keyword evidence="2" id="KW-1185">Reference proteome</keyword>
<accession>A0A6A7WDJ5</accession>
<dbReference type="EMBL" id="VZAD01000087">
    <property type="protein sequence ID" value="MQP12563.1"/>
    <property type="molecule type" value="Genomic_DNA"/>
</dbReference>
<proteinExistence type="predicted"/>
<dbReference type="Proteomes" id="UP000384372">
    <property type="component" value="Unassembled WGS sequence"/>
</dbReference>
<name>A0A6A7WDJ5_9BACT</name>
<dbReference type="AlphaFoldDB" id="A0A6A7WDJ5"/>
<sequence>MPNFANEKINNKNMAKDAEIEQVLSLPEGKKQKLRCIYRFCRRIQDFLAKQMRIYKIKFRNIMDEGHFNYNALRHLDEGILAPEQLFRIKLSIISILRKRDAEERMKHSSRESVKSLENEFKESCGKFIFKTTHGDIVPLIEAYTAFSREQQKGTLYRKAEILYQYEMNTK</sequence>
<evidence type="ECO:0000313" key="1">
    <source>
        <dbReference type="EMBL" id="MQP12563.1"/>
    </source>
</evidence>
<gene>
    <name evidence="1" type="ORF">F7D20_11495</name>
</gene>
<dbReference type="RefSeq" id="WP_158464154.1">
    <property type="nucleotide sequence ID" value="NZ_VZAD01000087.1"/>
</dbReference>
<comment type="caution">
    <text evidence="1">The sequence shown here is derived from an EMBL/GenBank/DDBJ whole genome shotgun (WGS) entry which is preliminary data.</text>
</comment>